<dbReference type="Gene3D" id="3.40.30.10">
    <property type="entry name" value="Glutaredoxin"/>
    <property type="match status" value="1"/>
</dbReference>
<dbReference type="STRING" id="341454.A0A4V3SI59"/>
<dbReference type="InParanoid" id="A0A4V3SI59"/>
<dbReference type="InterPro" id="IPR036249">
    <property type="entry name" value="Thioredoxin-like_sf"/>
</dbReference>
<dbReference type="OrthoDB" id="429967at2759"/>
<name>A0A4V3SI59_9PEZI</name>
<gene>
    <name evidence="2" type="ORF">EX30DRAFT_342870</name>
</gene>
<evidence type="ECO:0000313" key="3">
    <source>
        <dbReference type="Proteomes" id="UP000298138"/>
    </source>
</evidence>
<dbReference type="InterPro" id="IPR008554">
    <property type="entry name" value="Glutaredoxin-like"/>
</dbReference>
<dbReference type="Proteomes" id="UP000298138">
    <property type="component" value="Unassembled WGS sequence"/>
</dbReference>
<dbReference type="Pfam" id="PF05768">
    <property type="entry name" value="Glrx-like"/>
    <property type="match status" value="1"/>
</dbReference>
<dbReference type="PANTHER" id="PTHR33558">
    <property type="entry name" value="GLUTAREDOXIN-LIKE PROTEIN C5ORF63 HOMOLOG"/>
    <property type="match status" value="1"/>
</dbReference>
<accession>A0A4V3SI59</accession>
<sequence length="117" mass="13713">MFPTLPRLLPRLTFYTRSSCALCHNTRQTLSDAWDRGARFEYKEIDVMIPENYGKWSVWEFDVPVVEVFRDLGEGEKGQGERGDSQALPEEQPVWRKMHRVEVEEVVEAVRRAEKAE</sequence>
<keyword evidence="3" id="KW-1185">Reference proteome</keyword>
<dbReference type="InterPro" id="IPR052565">
    <property type="entry name" value="Glutaredoxin-like_YDR286C"/>
</dbReference>
<evidence type="ECO:0000256" key="1">
    <source>
        <dbReference type="RuleBase" id="RU363082"/>
    </source>
</evidence>
<dbReference type="PANTHER" id="PTHR33558:SF1">
    <property type="entry name" value="GLUTAREDOXIN-LIKE PROTEIN C5ORF63 HOMOLOG"/>
    <property type="match status" value="1"/>
</dbReference>
<protein>
    <recommendedName>
        <fullName evidence="1">Glutaredoxin-like protein</fullName>
    </recommendedName>
</protein>
<organism evidence="2 3">
    <name type="scientific">Ascodesmis nigricans</name>
    <dbReference type="NCBI Taxonomy" id="341454"/>
    <lineage>
        <taxon>Eukaryota</taxon>
        <taxon>Fungi</taxon>
        <taxon>Dikarya</taxon>
        <taxon>Ascomycota</taxon>
        <taxon>Pezizomycotina</taxon>
        <taxon>Pezizomycetes</taxon>
        <taxon>Pezizales</taxon>
        <taxon>Ascodesmidaceae</taxon>
        <taxon>Ascodesmis</taxon>
    </lineage>
</organism>
<keyword evidence="1" id="KW-0813">Transport</keyword>
<comment type="similarity">
    <text evidence="1">Belongs to the glutaredoxin family.</text>
</comment>
<proteinExistence type="inferred from homology"/>
<evidence type="ECO:0000313" key="2">
    <source>
        <dbReference type="EMBL" id="TGZ78824.1"/>
    </source>
</evidence>
<keyword evidence="1" id="KW-0249">Electron transport</keyword>
<dbReference type="EMBL" id="ML220137">
    <property type="protein sequence ID" value="TGZ78824.1"/>
    <property type="molecule type" value="Genomic_DNA"/>
</dbReference>
<dbReference type="SUPFAM" id="SSF52833">
    <property type="entry name" value="Thioredoxin-like"/>
    <property type="match status" value="1"/>
</dbReference>
<reference evidence="2 3" key="1">
    <citation type="submission" date="2019-04" db="EMBL/GenBank/DDBJ databases">
        <title>Comparative genomics and transcriptomics to analyze fruiting body development in filamentous ascomycetes.</title>
        <authorList>
            <consortium name="DOE Joint Genome Institute"/>
            <person name="Lutkenhaus R."/>
            <person name="Traeger S."/>
            <person name="Breuer J."/>
            <person name="Kuo A."/>
            <person name="Lipzen A."/>
            <person name="Pangilinan J."/>
            <person name="Dilworth D."/>
            <person name="Sandor L."/>
            <person name="Poggeler S."/>
            <person name="Barry K."/>
            <person name="Grigoriev I.V."/>
            <person name="Nowrousian M."/>
        </authorList>
    </citation>
    <scope>NUCLEOTIDE SEQUENCE [LARGE SCALE GENOMIC DNA]</scope>
    <source>
        <strain evidence="2 3">CBS 389.68</strain>
    </source>
</reference>
<dbReference type="AlphaFoldDB" id="A0A4V3SI59"/>